<feature type="transmembrane region" description="Helical" evidence="1">
    <location>
        <begin position="42"/>
        <end position="61"/>
    </location>
</feature>
<name>A0ABZ1FJ19_9ACTN</name>
<keyword evidence="3" id="KW-1185">Reference proteome</keyword>
<reference evidence="2 3" key="1">
    <citation type="submission" date="2022-10" db="EMBL/GenBank/DDBJ databases">
        <title>The complete genomes of actinobacterial strains from the NBC collection.</title>
        <authorList>
            <person name="Joergensen T.S."/>
            <person name="Alvarez Arevalo M."/>
            <person name="Sterndorff E.B."/>
            <person name="Faurdal D."/>
            <person name="Vuksanovic O."/>
            <person name="Mourched A.-S."/>
            <person name="Charusanti P."/>
            <person name="Shaw S."/>
            <person name="Blin K."/>
            <person name="Weber T."/>
        </authorList>
    </citation>
    <scope>NUCLEOTIDE SEQUENCE [LARGE SCALE GENOMIC DNA]</scope>
    <source>
        <strain evidence="2 3">NBC 01774</strain>
    </source>
</reference>
<protein>
    <recommendedName>
        <fullName evidence="4">Integral membrane protein</fullName>
    </recommendedName>
</protein>
<feature type="transmembrane region" description="Helical" evidence="1">
    <location>
        <begin position="125"/>
        <end position="148"/>
    </location>
</feature>
<evidence type="ECO:0000256" key="1">
    <source>
        <dbReference type="SAM" id="Phobius"/>
    </source>
</evidence>
<evidence type="ECO:0000313" key="2">
    <source>
        <dbReference type="EMBL" id="WSB70008.1"/>
    </source>
</evidence>
<dbReference type="EMBL" id="CP109106">
    <property type="protein sequence ID" value="WSB70008.1"/>
    <property type="molecule type" value="Genomic_DNA"/>
</dbReference>
<sequence length="164" mass="17923">MNRSKASRKKNAKQAAAVVAFVGFFALSLLLGDEVWDLAAYWPATGIGFGVTVGVLLPITFTAAKRSFHRVNSAGSERSARWAVASIVCAAVALVSALAVSRAIPGRRSSSRPCLAEWQPCWVNHLYPGAFFVTLGSLAATAALMTWLPRWMPKLRGRFRRFRR</sequence>
<evidence type="ECO:0000313" key="3">
    <source>
        <dbReference type="Proteomes" id="UP001344251"/>
    </source>
</evidence>
<dbReference type="RefSeq" id="WP_326619570.1">
    <property type="nucleotide sequence ID" value="NZ_CP109106.1"/>
</dbReference>
<keyword evidence="1" id="KW-0812">Transmembrane</keyword>
<accession>A0ABZ1FJ19</accession>
<organism evidence="2 3">
    <name type="scientific">Streptomyces decoyicus</name>
    <dbReference type="NCBI Taxonomy" id="249567"/>
    <lineage>
        <taxon>Bacteria</taxon>
        <taxon>Bacillati</taxon>
        <taxon>Actinomycetota</taxon>
        <taxon>Actinomycetes</taxon>
        <taxon>Kitasatosporales</taxon>
        <taxon>Streptomycetaceae</taxon>
        <taxon>Streptomyces</taxon>
    </lineage>
</organism>
<evidence type="ECO:0008006" key="4">
    <source>
        <dbReference type="Google" id="ProtNLM"/>
    </source>
</evidence>
<gene>
    <name evidence="2" type="ORF">OG863_19795</name>
</gene>
<keyword evidence="1" id="KW-1133">Transmembrane helix</keyword>
<proteinExistence type="predicted"/>
<keyword evidence="1" id="KW-0472">Membrane</keyword>
<dbReference type="Proteomes" id="UP001344251">
    <property type="component" value="Chromosome"/>
</dbReference>
<feature type="transmembrane region" description="Helical" evidence="1">
    <location>
        <begin position="82"/>
        <end position="105"/>
    </location>
</feature>